<organism evidence="5 6">
    <name type="scientific">Veillonella parvula</name>
    <name type="common">Staphylococcus parvulus</name>
    <dbReference type="NCBI Taxonomy" id="29466"/>
    <lineage>
        <taxon>Bacteria</taxon>
        <taxon>Bacillati</taxon>
        <taxon>Bacillota</taxon>
        <taxon>Negativicutes</taxon>
        <taxon>Veillonellales</taxon>
        <taxon>Veillonellaceae</taxon>
        <taxon>Veillonella</taxon>
    </lineage>
</organism>
<dbReference type="EC" id="3.1.21.-" evidence="5"/>
<dbReference type="Pfam" id="PF01420">
    <property type="entry name" value="Methylase_S"/>
    <property type="match status" value="2"/>
</dbReference>
<dbReference type="Gene3D" id="3.90.220.20">
    <property type="entry name" value="DNA methylase specificity domains"/>
    <property type="match status" value="2"/>
</dbReference>
<keyword evidence="2" id="KW-0680">Restriction system</keyword>
<dbReference type="InterPro" id="IPR052021">
    <property type="entry name" value="Type-I_RS_S_subunit"/>
</dbReference>
<dbReference type="GO" id="GO:0003677">
    <property type="term" value="F:DNA binding"/>
    <property type="evidence" value="ECO:0007669"/>
    <property type="project" value="UniProtKB-KW"/>
</dbReference>
<keyword evidence="5" id="KW-0378">Hydrolase</keyword>
<protein>
    <submittedName>
        <fullName evidence="5">Restriction endonuclease subunit S</fullName>
        <ecNumber evidence="5">3.1.21.-</ecNumber>
    </submittedName>
</protein>
<evidence type="ECO:0000256" key="2">
    <source>
        <dbReference type="ARBA" id="ARBA00022747"/>
    </source>
</evidence>
<dbReference type="GO" id="GO:0009307">
    <property type="term" value="P:DNA restriction-modification system"/>
    <property type="evidence" value="ECO:0007669"/>
    <property type="project" value="UniProtKB-KW"/>
</dbReference>
<evidence type="ECO:0000256" key="1">
    <source>
        <dbReference type="ARBA" id="ARBA00010923"/>
    </source>
</evidence>
<dbReference type="Gene3D" id="1.10.287.1120">
    <property type="entry name" value="Bipartite methylase S protein"/>
    <property type="match status" value="1"/>
</dbReference>
<feature type="domain" description="Type I restriction modification DNA specificity" evidence="4">
    <location>
        <begin position="45"/>
        <end position="199"/>
    </location>
</feature>
<proteinExistence type="inferred from homology"/>
<keyword evidence="5" id="KW-0540">Nuclease</keyword>
<dbReference type="RefSeq" id="WP_278467207.1">
    <property type="nucleotide sequence ID" value="NZ_JAGZMU010000002.1"/>
</dbReference>
<dbReference type="PANTHER" id="PTHR30408:SF12">
    <property type="entry name" value="TYPE I RESTRICTION ENZYME MJAVIII SPECIFICITY SUBUNIT"/>
    <property type="match status" value="1"/>
</dbReference>
<dbReference type="SUPFAM" id="SSF116734">
    <property type="entry name" value="DNA methylase specificity domain"/>
    <property type="match status" value="2"/>
</dbReference>
<evidence type="ECO:0000256" key="3">
    <source>
        <dbReference type="ARBA" id="ARBA00023125"/>
    </source>
</evidence>
<dbReference type="PANTHER" id="PTHR30408">
    <property type="entry name" value="TYPE-1 RESTRICTION ENZYME ECOKI SPECIFICITY PROTEIN"/>
    <property type="match status" value="1"/>
</dbReference>
<evidence type="ECO:0000259" key="4">
    <source>
        <dbReference type="Pfam" id="PF01420"/>
    </source>
</evidence>
<reference evidence="5" key="1">
    <citation type="submission" date="2021-02" db="EMBL/GenBank/DDBJ databases">
        <title>Infant gut strain persistence is associated with maternal origin, phylogeny, and functional potential including surface adhesion and iron acquisition.</title>
        <authorList>
            <person name="Lou Y.C."/>
        </authorList>
    </citation>
    <scope>NUCLEOTIDE SEQUENCE</scope>
    <source>
        <strain evidence="5">L3_108_031G1_dasL3_108_031G1_concoct_20</strain>
    </source>
</reference>
<accession>A0A942WVU0</accession>
<dbReference type="Proteomes" id="UP000778864">
    <property type="component" value="Unassembled WGS sequence"/>
</dbReference>
<evidence type="ECO:0000313" key="5">
    <source>
        <dbReference type="EMBL" id="MBS4893180.1"/>
    </source>
</evidence>
<dbReference type="InterPro" id="IPR044946">
    <property type="entry name" value="Restrct_endonuc_typeI_TRD_sf"/>
</dbReference>
<evidence type="ECO:0000313" key="6">
    <source>
        <dbReference type="Proteomes" id="UP000778864"/>
    </source>
</evidence>
<comment type="similarity">
    <text evidence="1">Belongs to the type-I restriction system S methylase family.</text>
</comment>
<keyword evidence="3" id="KW-0238">DNA-binding</keyword>
<dbReference type="GO" id="GO:0004519">
    <property type="term" value="F:endonuclease activity"/>
    <property type="evidence" value="ECO:0007669"/>
    <property type="project" value="UniProtKB-KW"/>
</dbReference>
<keyword evidence="5" id="KW-0255">Endonuclease</keyword>
<sequence>MREMKGSDIEWLGNIPANWDIHSLKRVLSTPITDGPHETPILYDEGIPFVSAESVKGGVINLDYKRGYISLEDHERFQRKVSPKKGDIFIVKSGATTGNIGLVITDQVFDIWSPLALVRGDSSIVEQEFLYYQLLSNIFRVQVEQGWSYGTQQNISMKALGTIKVMVPPLDEQKTIIKYLHNKCTQIDTIIAKEQSVIEKLQEYKQSIITETITKGLDSTINMKYSGFKWLGNIPINCNIHSLKKVLLTPITDGPHETPTLYDEGIPFVSAESVKGGIINLDYKRGYISLKDHERFQKKVSPRKGDIFIVKSGVTTGNIGIVTTDQVFDIWSPLALVRGDSSIVEQDFLYYQLLSNIFRVQVEQGWSYGTQQNIGMKVLGNIKVLIPPLESQKNIVKYLDNKCSNMDTVILKKQALIDKLTEYKKSLIYEVVTGKKEVPHV</sequence>
<dbReference type="EMBL" id="JAGZMU010000002">
    <property type="protein sequence ID" value="MBS4893180.1"/>
    <property type="molecule type" value="Genomic_DNA"/>
</dbReference>
<name>A0A942WVU0_VEIPA</name>
<dbReference type="AlphaFoldDB" id="A0A942WVU0"/>
<dbReference type="GO" id="GO:0016787">
    <property type="term" value="F:hydrolase activity"/>
    <property type="evidence" value="ECO:0007669"/>
    <property type="project" value="UniProtKB-KW"/>
</dbReference>
<gene>
    <name evidence="5" type="ORF">KHZ90_05310</name>
</gene>
<comment type="caution">
    <text evidence="5">The sequence shown here is derived from an EMBL/GenBank/DDBJ whole genome shotgun (WGS) entry which is preliminary data.</text>
</comment>
<feature type="domain" description="Type I restriction modification DNA specificity" evidence="4">
    <location>
        <begin position="264"/>
        <end position="401"/>
    </location>
</feature>
<dbReference type="InterPro" id="IPR000055">
    <property type="entry name" value="Restrct_endonuc_typeI_TRD"/>
</dbReference>